<evidence type="ECO:0000256" key="2">
    <source>
        <dbReference type="SAM" id="MobiDB-lite"/>
    </source>
</evidence>
<sequence>MLSLFILFQLLPVLAIASHLPPYKRHAAHDRARKNFEHVRETELIEREHHFDNRTLVERDSYTGVGTYYFTGLGACGQYSQDSDFMVAMNSAQYGGGYPGPQCFKYITIQSGSKQVGGIQVLDECPTCAYGSLDLSPGLFTQFAGTDAGTIQITWWFDGQEQTSTTPTSTYVAPTPTSTWVPPTTTSSTSEWVAPSSSSPTSTWVAPSTQSSAIPSSTSQWSQPAPTDTITSTSTSTSSAASSTITSSPVSSASHNSTNPFAVIQSDNSTTTATLPIGSDLNSTLSSATTATIGDNGSSGDVSVQIDVHSNNLELFNALAAQYGQLVVEAAGGKK</sequence>
<name>A0AAW0Z1V4_9TREE</name>
<accession>A0AAW0Z1V4</accession>
<reference evidence="4 5" key="1">
    <citation type="journal article" date="2024" name="bioRxiv">
        <title>Comparative genomics of Cryptococcus and Kwoniella reveals pathogenesis evolution and contrasting karyotype dynamics via intercentromeric recombination or chromosome fusion.</title>
        <authorList>
            <person name="Coelho M.A."/>
            <person name="David-Palma M."/>
            <person name="Shea T."/>
            <person name="Bowers K."/>
            <person name="McGinley-Smith S."/>
            <person name="Mohammad A.W."/>
            <person name="Gnirke A."/>
            <person name="Yurkov A.M."/>
            <person name="Nowrousian M."/>
            <person name="Sun S."/>
            <person name="Cuomo C.A."/>
            <person name="Heitman J."/>
        </authorList>
    </citation>
    <scope>NUCLEOTIDE SEQUENCE [LARGE SCALE GENOMIC DNA]</scope>
    <source>
        <strain evidence="4 5">CBS 13917</strain>
    </source>
</reference>
<dbReference type="Gene3D" id="2.40.40.10">
    <property type="entry name" value="RlpA-like domain"/>
    <property type="match status" value="1"/>
</dbReference>
<dbReference type="RefSeq" id="XP_066804326.1">
    <property type="nucleotide sequence ID" value="XM_066945637.1"/>
</dbReference>
<feature type="chain" id="PRO_5043777183" description="B2-aldehyde-forming enzyme" evidence="3">
    <location>
        <begin position="18"/>
        <end position="335"/>
    </location>
</feature>
<dbReference type="GeneID" id="92179782"/>
<evidence type="ECO:0000313" key="5">
    <source>
        <dbReference type="Proteomes" id="UP001388673"/>
    </source>
</evidence>
<evidence type="ECO:0000256" key="3">
    <source>
        <dbReference type="SAM" id="SignalP"/>
    </source>
</evidence>
<feature type="compositionally biased region" description="Low complexity" evidence="2">
    <location>
        <begin position="206"/>
        <end position="254"/>
    </location>
</feature>
<feature type="compositionally biased region" description="Polar residues" evidence="2">
    <location>
        <begin position="195"/>
        <end position="205"/>
    </location>
</feature>
<feature type="signal peptide" evidence="3">
    <location>
        <begin position="1"/>
        <end position="17"/>
    </location>
</feature>
<dbReference type="KEGG" id="kne:92179782"/>
<keyword evidence="5" id="KW-1185">Reference proteome</keyword>
<comment type="caution">
    <text evidence="4">The sequence shown here is derived from an EMBL/GenBank/DDBJ whole genome shotgun (WGS) entry which is preliminary data.</text>
</comment>
<dbReference type="AlphaFoldDB" id="A0AAW0Z1V4"/>
<organism evidence="4 5">
    <name type="scientific">Kwoniella newhampshirensis</name>
    <dbReference type="NCBI Taxonomy" id="1651941"/>
    <lineage>
        <taxon>Eukaryota</taxon>
        <taxon>Fungi</taxon>
        <taxon>Dikarya</taxon>
        <taxon>Basidiomycota</taxon>
        <taxon>Agaricomycotina</taxon>
        <taxon>Tremellomycetes</taxon>
        <taxon>Tremellales</taxon>
        <taxon>Cryptococcaceae</taxon>
        <taxon>Kwoniella</taxon>
    </lineage>
</organism>
<protein>
    <recommendedName>
        <fullName evidence="6">B2-aldehyde-forming enzyme</fullName>
    </recommendedName>
</protein>
<evidence type="ECO:0008006" key="6">
    <source>
        <dbReference type="Google" id="ProtNLM"/>
    </source>
</evidence>
<dbReference type="Proteomes" id="UP001388673">
    <property type="component" value="Unassembled WGS sequence"/>
</dbReference>
<feature type="region of interest" description="Disordered" evidence="2">
    <location>
        <begin position="165"/>
        <end position="256"/>
    </location>
</feature>
<evidence type="ECO:0000313" key="4">
    <source>
        <dbReference type="EMBL" id="KAK8861701.1"/>
    </source>
</evidence>
<gene>
    <name evidence="4" type="ORF">IAR55_002524</name>
</gene>
<proteinExistence type="predicted"/>
<dbReference type="PANTHER" id="PTHR31836">
    <property type="match status" value="1"/>
</dbReference>
<keyword evidence="1 3" id="KW-0732">Signal</keyword>
<dbReference type="InterPro" id="IPR051477">
    <property type="entry name" value="Expansin_CellWall"/>
</dbReference>
<dbReference type="CDD" id="cd22191">
    <property type="entry name" value="DPBB_RlpA_EXP_N-like"/>
    <property type="match status" value="1"/>
</dbReference>
<dbReference type="EMBL" id="JBCAWK010000004">
    <property type="protein sequence ID" value="KAK8861701.1"/>
    <property type="molecule type" value="Genomic_DNA"/>
</dbReference>
<dbReference type="PANTHER" id="PTHR31836:SF28">
    <property type="entry name" value="SRCR DOMAIN-CONTAINING PROTEIN-RELATED"/>
    <property type="match status" value="1"/>
</dbReference>
<evidence type="ECO:0000256" key="1">
    <source>
        <dbReference type="ARBA" id="ARBA00022729"/>
    </source>
</evidence>
<feature type="compositionally biased region" description="Low complexity" evidence="2">
    <location>
        <begin position="174"/>
        <end position="190"/>
    </location>
</feature>
<dbReference type="InterPro" id="IPR036908">
    <property type="entry name" value="RlpA-like_sf"/>
</dbReference>
<dbReference type="SUPFAM" id="SSF50685">
    <property type="entry name" value="Barwin-like endoglucanases"/>
    <property type="match status" value="1"/>
</dbReference>